<organism evidence="2 3">
    <name type="scientific">Agrococcus terreus</name>
    <dbReference type="NCBI Taxonomy" id="574649"/>
    <lineage>
        <taxon>Bacteria</taxon>
        <taxon>Bacillati</taxon>
        <taxon>Actinomycetota</taxon>
        <taxon>Actinomycetes</taxon>
        <taxon>Micrococcales</taxon>
        <taxon>Microbacteriaceae</taxon>
        <taxon>Agrococcus</taxon>
    </lineage>
</organism>
<dbReference type="InterPro" id="IPR021315">
    <property type="entry name" value="Gap/Sap"/>
</dbReference>
<feature type="transmembrane region" description="Helical" evidence="1">
    <location>
        <begin position="43"/>
        <end position="67"/>
    </location>
</feature>
<dbReference type="RefSeq" id="WP_188718740.1">
    <property type="nucleotide sequence ID" value="NZ_BAABBD010000004.1"/>
</dbReference>
<dbReference type="EMBL" id="BMLM01000002">
    <property type="protein sequence ID" value="GGN89492.1"/>
    <property type="molecule type" value="Genomic_DNA"/>
</dbReference>
<feature type="transmembrane region" description="Helical" evidence="1">
    <location>
        <begin position="165"/>
        <end position="188"/>
    </location>
</feature>
<proteinExistence type="predicted"/>
<sequence>MDLPTIGMLALLALADSTSFGTLLIPVWLLLASSRPRPGRMLVYLGTVAGSYLVLGALLSLGARLLLDDLRAWIASPVGGGVLVVVGIVLLVGAIVSGGGGGDGAPSGRLVRWRERAVGSEAGSLRPLMALAVAATLLEIATLLPYLVAIGILDAAELPVPLHGAALVGYCLVMVLPALALLVVRLVAHRAVEPLLQRVNAWLTKQAGELTAWIAGLVGVLLINLGSGPIGGIGGLVDAVTDGVGSLFRLG</sequence>
<name>A0ABQ2KPJ2_9MICO</name>
<reference evidence="3" key="1">
    <citation type="journal article" date="2019" name="Int. J. Syst. Evol. Microbiol.">
        <title>The Global Catalogue of Microorganisms (GCM) 10K type strain sequencing project: providing services to taxonomists for standard genome sequencing and annotation.</title>
        <authorList>
            <consortium name="The Broad Institute Genomics Platform"/>
            <consortium name="The Broad Institute Genome Sequencing Center for Infectious Disease"/>
            <person name="Wu L."/>
            <person name="Ma J."/>
        </authorList>
    </citation>
    <scope>NUCLEOTIDE SEQUENCE [LARGE SCALE GENOMIC DNA]</scope>
    <source>
        <strain evidence="3">CGMCC 1.6960</strain>
    </source>
</reference>
<keyword evidence="1" id="KW-1133">Transmembrane helix</keyword>
<protein>
    <recommendedName>
        <fullName evidence="4">Sap, sulfolipid-1-addressing protein</fullName>
    </recommendedName>
</protein>
<feature type="transmembrane region" description="Helical" evidence="1">
    <location>
        <begin position="128"/>
        <end position="153"/>
    </location>
</feature>
<dbReference type="Proteomes" id="UP000626982">
    <property type="component" value="Unassembled WGS sequence"/>
</dbReference>
<keyword evidence="1" id="KW-0812">Transmembrane</keyword>
<evidence type="ECO:0000256" key="1">
    <source>
        <dbReference type="SAM" id="Phobius"/>
    </source>
</evidence>
<dbReference type="Pfam" id="PF11139">
    <property type="entry name" value="SfLAP"/>
    <property type="match status" value="1"/>
</dbReference>
<keyword evidence="1" id="KW-0472">Membrane</keyword>
<accession>A0ABQ2KPJ2</accession>
<feature type="transmembrane region" description="Helical" evidence="1">
    <location>
        <begin position="6"/>
        <end position="31"/>
    </location>
</feature>
<feature type="transmembrane region" description="Helical" evidence="1">
    <location>
        <begin position="73"/>
        <end position="96"/>
    </location>
</feature>
<evidence type="ECO:0000313" key="3">
    <source>
        <dbReference type="Proteomes" id="UP000626982"/>
    </source>
</evidence>
<evidence type="ECO:0000313" key="2">
    <source>
        <dbReference type="EMBL" id="GGN89492.1"/>
    </source>
</evidence>
<comment type="caution">
    <text evidence="2">The sequence shown here is derived from an EMBL/GenBank/DDBJ whole genome shotgun (WGS) entry which is preliminary data.</text>
</comment>
<evidence type="ECO:0008006" key="4">
    <source>
        <dbReference type="Google" id="ProtNLM"/>
    </source>
</evidence>
<keyword evidence="3" id="KW-1185">Reference proteome</keyword>
<gene>
    <name evidence="2" type="ORF">GCM10010968_26230</name>
</gene>